<dbReference type="GO" id="GO:0044718">
    <property type="term" value="P:siderophore transmembrane transport"/>
    <property type="evidence" value="ECO:0007669"/>
    <property type="project" value="TreeGrafter"/>
</dbReference>
<dbReference type="SUPFAM" id="SSF56935">
    <property type="entry name" value="Porins"/>
    <property type="match status" value="1"/>
</dbReference>
<name>A0A2N3HNQ4_9FLAO</name>
<evidence type="ECO:0000256" key="1">
    <source>
        <dbReference type="ARBA" id="ARBA00022729"/>
    </source>
</evidence>
<dbReference type="PANTHER" id="PTHR30069:SF53">
    <property type="entry name" value="COLICIN I RECEPTOR-RELATED"/>
    <property type="match status" value="1"/>
</dbReference>
<dbReference type="GO" id="GO:0015344">
    <property type="term" value="F:siderophore uptake transmembrane transporter activity"/>
    <property type="evidence" value="ECO:0007669"/>
    <property type="project" value="TreeGrafter"/>
</dbReference>
<dbReference type="InterPro" id="IPR011990">
    <property type="entry name" value="TPR-like_helical_dom_sf"/>
</dbReference>
<dbReference type="OrthoDB" id="9768177at2"/>
<dbReference type="Gene3D" id="2.170.130.10">
    <property type="entry name" value="TonB-dependent receptor, plug domain"/>
    <property type="match status" value="1"/>
</dbReference>
<proteinExistence type="predicted"/>
<keyword evidence="6" id="KW-1185">Reference proteome</keyword>
<organism evidence="5 6">
    <name type="scientific">Confluentibacter flavum</name>
    <dbReference type="NCBI Taxonomy" id="1909700"/>
    <lineage>
        <taxon>Bacteria</taxon>
        <taxon>Pseudomonadati</taxon>
        <taxon>Bacteroidota</taxon>
        <taxon>Flavobacteriia</taxon>
        <taxon>Flavobacteriales</taxon>
        <taxon>Flavobacteriaceae</taxon>
        <taxon>Confluentibacter</taxon>
    </lineage>
</organism>
<reference evidence="5 6" key="1">
    <citation type="submission" date="2017-12" db="EMBL/GenBank/DDBJ databases">
        <title>Confluentibacter flavum sp. nov., isolated from the saline lake.</title>
        <authorList>
            <person name="Yu L."/>
        </authorList>
    </citation>
    <scope>NUCLEOTIDE SEQUENCE [LARGE SCALE GENOMIC DNA]</scope>
    <source>
        <strain evidence="5 6">3B</strain>
    </source>
</reference>
<feature type="signal peptide" evidence="2">
    <location>
        <begin position="1"/>
        <end position="18"/>
    </location>
</feature>
<dbReference type="InterPro" id="IPR012910">
    <property type="entry name" value="Plug_dom"/>
</dbReference>
<evidence type="ECO:0000313" key="6">
    <source>
        <dbReference type="Proteomes" id="UP000233435"/>
    </source>
</evidence>
<dbReference type="Gene3D" id="2.60.120.380">
    <property type="match status" value="1"/>
</dbReference>
<dbReference type="EMBL" id="PJEO01000011">
    <property type="protein sequence ID" value="PKQ46567.1"/>
    <property type="molecule type" value="Genomic_DNA"/>
</dbReference>
<dbReference type="Pfam" id="PF07715">
    <property type="entry name" value="Plug"/>
    <property type="match status" value="1"/>
</dbReference>
<dbReference type="GO" id="GO:0009279">
    <property type="term" value="C:cell outer membrane"/>
    <property type="evidence" value="ECO:0007669"/>
    <property type="project" value="TreeGrafter"/>
</dbReference>
<sequence length="538" mass="60645">MRIPFMVVFILFSIAVFSQEIPSKDAVDDTFVNSTFEKITGNVTDGSGTPLLGVNVIVKETKLGTQTDSKGHYSIKAKKGNVLVFSFVGMYTQEVTLEDKAVVDIVFKENIETLKEVVVNVEKISRKEKAKSYASTVITSDKLIKGGYTNVMQALQGTVAGFHGGFIRGGTTFEGTPPLYILDGAPTDIGFLENNININEVEKVEVIKSASQSLRYGPRAIGGVVIVTTKFHNNFLEGNIGYSNTNPKVSKYQGSLQVEESMKDKPYIKELSNANSLEEAYNIYLEQKEQFSHLPTYYFDIYNYFKKWNDRNYGLKILFNDVIKDHHNPEQLKALAYILEATKDYKLAINIYNQIFRLLPGDLQSFRDLALIYKNIGLEQESTAILSSLISDEKNDNEGVLEFSDIDDILVNDGVNATYDIRILADWNRYDADINLQVIDPSREICNYENPKTRQGGQLAQNVSQGYGPEEFTLKNAKKGTYFIMVNYSLKDSEKPTMPTYVKLTMFKDYGKPTETKEIKVLQLFEPQYGLVIAKLDL</sequence>
<feature type="domain" description="TonB-dependent receptor plug" evidence="3">
    <location>
        <begin position="132"/>
        <end position="224"/>
    </location>
</feature>
<evidence type="ECO:0000259" key="3">
    <source>
        <dbReference type="Pfam" id="PF07715"/>
    </source>
</evidence>
<evidence type="ECO:0000259" key="4">
    <source>
        <dbReference type="Pfam" id="PF09906"/>
    </source>
</evidence>
<dbReference type="Pfam" id="PF13715">
    <property type="entry name" value="CarbopepD_reg_2"/>
    <property type="match status" value="1"/>
</dbReference>
<dbReference type="RefSeq" id="WP_106658248.1">
    <property type="nucleotide sequence ID" value="NZ_PJEO01000011.1"/>
</dbReference>
<dbReference type="AlphaFoldDB" id="A0A2N3HNQ4"/>
<feature type="domain" description="DUF2135" evidence="4">
    <location>
        <begin position="477"/>
        <end position="523"/>
    </location>
</feature>
<dbReference type="Pfam" id="PF09906">
    <property type="entry name" value="DUF2135"/>
    <property type="match status" value="1"/>
</dbReference>
<dbReference type="SUPFAM" id="SSF49464">
    <property type="entry name" value="Carboxypeptidase regulatory domain-like"/>
    <property type="match status" value="1"/>
</dbReference>
<dbReference type="InterPro" id="IPR008969">
    <property type="entry name" value="CarboxyPept-like_regulatory"/>
</dbReference>
<dbReference type="InterPro" id="IPR019220">
    <property type="entry name" value="DUF2135"/>
</dbReference>
<evidence type="ECO:0000256" key="2">
    <source>
        <dbReference type="SAM" id="SignalP"/>
    </source>
</evidence>
<dbReference type="Gene3D" id="2.60.40.1120">
    <property type="entry name" value="Carboxypeptidase-like, regulatory domain"/>
    <property type="match status" value="1"/>
</dbReference>
<dbReference type="InterPro" id="IPR039426">
    <property type="entry name" value="TonB-dep_rcpt-like"/>
</dbReference>
<dbReference type="PANTHER" id="PTHR30069">
    <property type="entry name" value="TONB-DEPENDENT OUTER MEMBRANE RECEPTOR"/>
    <property type="match status" value="1"/>
</dbReference>
<dbReference type="Proteomes" id="UP000233435">
    <property type="component" value="Unassembled WGS sequence"/>
</dbReference>
<dbReference type="Gene3D" id="1.25.40.10">
    <property type="entry name" value="Tetratricopeptide repeat domain"/>
    <property type="match status" value="1"/>
</dbReference>
<feature type="chain" id="PRO_5014910812" evidence="2">
    <location>
        <begin position="19"/>
        <end position="538"/>
    </location>
</feature>
<accession>A0A2N3HNQ4</accession>
<keyword evidence="1 2" id="KW-0732">Signal</keyword>
<comment type="caution">
    <text evidence="5">The sequence shown here is derived from an EMBL/GenBank/DDBJ whole genome shotgun (WGS) entry which is preliminary data.</text>
</comment>
<dbReference type="InterPro" id="IPR037066">
    <property type="entry name" value="Plug_dom_sf"/>
</dbReference>
<evidence type="ECO:0000313" key="5">
    <source>
        <dbReference type="EMBL" id="PKQ46567.1"/>
    </source>
</evidence>
<protein>
    <submittedName>
        <fullName evidence="5">Uncharacterized protein</fullName>
    </submittedName>
</protein>
<dbReference type="SUPFAM" id="SSF48452">
    <property type="entry name" value="TPR-like"/>
    <property type="match status" value="1"/>
</dbReference>
<gene>
    <name evidence="5" type="ORF">CSW08_02055</name>
</gene>